<dbReference type="Proteomes" id="UP000823388">
    <property type="component" value="Chromosome 9K"/>
</dbReference>
<accession>A0A8T0NI71</accession>
<feature type="region of interest" description="Disordered" evidence="1">
    <location>
        <begin position="1"/>
        <end position="137"/>
    </location>
</feature>
<organism evidence="2 3">
    <name type="scientific">Panicum virgatum</name>
    <name type="common">Blackwell switchgrass</name>
    <dbReference type="NCBI Taxonomy" id="38727"/>
    <lineage>
        <taxon>Eukaryota</taxon>
        <taxon>Viridiplantae</taxon>
        <taxon>Streptophyta</taxon>
        <taxon>Embryophyta</taxon>
        <taxon>Tracheophyta</taxon>
        <taxon>Spermatophyta</taxon>
        <taxon>Magnoliopsida</taxon>
        <taxon>Liliopsida</taxon>
        <taxon>Poales</taxon>
        <taxon>Poaceae</taxon>
        <taxon>PACMAD clade</taxon>
        <taxon>Panicoideae</taxon>
        <taxon>Panicodae</taxon>
        <taxon>Paniceae</taxon>
        <taxon>Panicinae</taxon>
        <taxon>Panicum</taxon>
        <taxon>Panicum sect. Hiantes</taxon>
    </lineage>
</organism>
<dbReference type="AlphaFoldDB" id="A0A8T0NI71"/>
<reference evidence="2" key="1">
    <citation type="submission" date="2020-05" db="EMBL/GenBank/DDBJ databases">
        <title>WGS assembly of Panicum virgatum.</title>
        <authorList>
            <person name="Lovell J.T."/>
            <person name="Jenkins J."/>
            <person name="Shu S."/>
            <person name="Juenger T.E."/>
            <person name="Schmutz J."/>
        </authorList>
    </citation>
    <scope>NUCLEOTIDE SEQUENCE</scope>
    <source>
        <strain evidence="2">AP13</strain>
    </source>
</reference>
<name>A0A8T0NI71_PANVG</name>
<feature type="compositionally biased region" description="Polar residues" evidence="1">
    <location>
        <begin position="11"/>
        <end position="20"/>
    </location>
</feature>
<sequence length="137" mass="15824">MSRKKQVLQARPSQNVSAISPRQRCQPFRNCRPVQRASGERWFEDESSEWGKIKHVQQLKAHGHKTEEEEESEQSSQEDEEANEEEAEQSEEADADEEKPTNHQKMKRPSGTSTVPRSRIPSTHTWASPQTKTKSKR</sequence>
<feature type="compositionally biased region" description="Acidic residues" evidence="1">
    <location>
        <begin position="68"/>
        <end position="97"/>
    </location>
</feature>
<evidence type="ECO:0000313" key="3">
    <source>
        <dbReference type="Proteomes" id="UP000823388"/>
    </source>
</evidence>
<keyword evidence="3" id="KW-1185">Reference proteome</keyword>
<evidence type="ECO:0000256" key="1">
    <source>
        <dbReference type="SAM" id="MobiDB-lite"/>
    </source>
</evidence>
<feature type="compositionally biased region" description="Basic residues" evidence="1">
    <location>
        <begin position="53"/>
        <end position="63"/>
    </location>
</feature>
<protein>
    <submittedName>
        <fullName evidence="2">Uncharacterized protein</fullName>
    </submittedName>
</protein>
<feature type="compositionally biased region" description="Basic and acidic residues" evidence="1">
    <location>
        <begin position="38"/>
        <end position="52"/>
    </location>
</feature>
<comment type="caution">
    <text evidence="2">The sequence shown here is derived from an EMBL/GenBank/DDBJ whole genome shotgun (WGS) entry which is preliminary data.</text>
</comment>
<dbReference type="EMBL" id="CM029053">
    <property type="protein sequence ID" value="KAG2546786.1"/>
    <property type="molecule type" value="Genomic_DNA"/>
</dbReference>
<evidence type="ECO:0000313" key="2">
    <source>
        <dbReference type="EMBL" id="KAG2546786.1"/>
    </source>
</evidence>
<proteinExistence type="predicted"/>
<feature type="compositionally biased region" description="Polar residues" evidence="1">
    <location>
        <begin position="110"/>
        <end position="137"/>
    </location>
</feature>
<gene>
    <name evidence="2" type="ORF">PVAP13_9KG045457</name>
</gene>